<reference evidence="2 3" key="1">
    <citation type="submission" date="2016-10" db="EMBL/GenBank/DDBJ databases">
        <authorList>
            <person name="de Groot N.N."/>
        </authorList>
    </citation>
    <scope>NUCLEOTIDE SEQUENCE [LARGE SCALE GENOMIC DNA]</scope>
    <source>
        <strain evidence="2 3">CGMCC 1.7659</strain>
    </source>
</reference>
<keyword evidence="1" id="KW-0812">Transmembrane</keyword>
<keyword evidence="3" id="KW-1185">Reference proteome</keyword>
<protein>
    <submittedName>
        <fullName evidence="2">Uncharacterized protein</fullName>
    </submittedName>
</protein>
<feature type="transmembrane region" description="Helical" evidence="1">
    <location>
        <begin position="12"/>
        <end position="36"/>
    </location>
</feature>
<accession>A0A1I5BFC2</accession>
<dbReference type="Proteomes" id="UP000198575">
    <property type="component" value="Unassembled WGS sequence"/>
</dbReference>
<dbReference type="EMBL" id="FOVF01000077">
    <property type="protein sequence ID" value="SFN73249.1"/>
    <property type="molecule type" value="Genomic_DNA"/>
</dbReference>
<evidence type="ECO:0000313" key="2">
    <source>
        <dbReference type="EMBL" id="SFN73249.1"/>
    </source>
</evidence>
<name>A0A1I5BFC2_9GAMM</name>
<dbReference type="AlphaFoldDB" id="A0A1I5BFC2"/>
<gene>
    <name evidence="2" type="ORF">SAMN05216289_1771</name>
</gene>
<keyword evidence="1" id="KW-1133">Transmembrane helix</keyword>
<feature type="non-terminal residue" evidence="2">
    <location>
        <position position="91"/>
    </location>
</feature>
<proteinExistence type="predicted"/>
<evidence type="ECO:0000313" key="3">
    <source>
        <dbReference type="Proteomes" id="UP000198575"/>
    </source>
</evidence>
<evidence type="ECO:0000256" key="1">
    <source>
        <dbReference type="SAM" id="Phobius"/>
    </source>
</evidence>
<keyword evidence="1" id="KW-0472">Membrane</keyword>
<sequence>MQNYFPRVPGVQLAFFGALLITALVYWSGLAGSFVLDDMDFLVVNRAIRVTSLDLSDWIAAAMSFPSGSHQGRWLGMLSFAANHYFTGMDP</sequence>
<organism evidence="2 3">
    <name type="scientific">Dokdonella immobilis</name>
    <dbReference type="NCBI Taxonomy" id="578942"/>
    <lineage>
        <taxon>Bacteria</taxon>
        <taxon>Pseudomonadati</taxon>
        <taxon>Pseudomonadota</taxon>
        <taxon>Gammaproteobacteria</taxon>
        <taxon>Lysobacterales</taxon>
        <taxon>Rhodanobacteraceae</taxon>
        <taxon>Dokdonella</taxon>
    </lineage>
</organism>